<reference evidence="2 3" key="1">
    <citation type="journal article" date="2018" name="Syst. Appl. Microbiol.">
        <title>Pseudomonas silesiensis sp. nov. strain A3T isolated from a biological pesticide sewage treatment plant and analysis of the complete genome sequence.</title>
        <authorList>
            <person name="Kaminski M.A."/>
            <person name="Furmanczyk E.M."/>
            <person name="Sobczak A."/>
            <person name="Dziembowski A."/>
            <person name="Lipinski L."/>
        </authorList>
    </citation>
    <scope>NUCLEOTIDE SEQUENCE [LARGE SCALE GENOMIC DNA]</scope>
    <source>
        <strain evidence="2 3">A3</strain>
    </source>
</reference>
<dbReference type="RefSeq" id="WP_064677883.1">
    <property type="nucleotide sequence ID" value="NZ_CP014870.1"/>
</dbReference>
<dbReference type="KEGG" id="psil:PMA3_14950"/>
<sequence>MAPKITVRKPPILTPPTRAPEDRTPARVRQDRGFTNDENGPVAKVPRAASTHESVPVAADGEPLQASVSVAPAIIVTDLPVADGAQIRSSMMPLERYQLTPPALLQPADAQGFRALGRRHYVDLAQGGIALVRQDPLTGVYRAALASELGLGPTLFLDRGSMTWRHAVHFNENLKARLDSIKDSRKRFDFVTNNMRSEIGTYSIVTRYKDDSFTNEFQPDTWTFMGNYRTPSNTDYYANDVVRYQYTRIANKEHFFGCLPSTIVRSYVSNKAILKKTNNLESGSDEMLNVFLNETQNGRSTQRILNDFGLIATKVEVRVDEDNVTDYLIKVMPDLSS</sequence>
<dbReference type="EMBL" id="CP014870">
    <property type="protein sequence ID" value="ANJ56368.1"/>
    <property type="molecule type" value="Genomic_DNA"/>
</dbReference>
<name>A0A191YUA7_9PSED</name>
<evidence type="ECO:0000313" key="3">
    <source>
        <dbReference type="Proteomes" id="UP000078354"/>
    </source>
</evidence>
<keyword evidence="3" id="KW-1185">Reference proteome</keyword>
<feature type="region of interest" description="Disordered" evidence="1">
    <location>
        <begin position="1"/>
        <end position="53"/>
    </location>
</feature>
<protein>
    <submittedName>
        <fullName evidence="2">Uncharacterized protein</fullName>
    </submittedName>
</protein>
<organism evidence="2 3">
    <name type="scientific">Pseudomonas silesiensis</name>
    <dbReference type="NCBI Taxonomy" id="1853130"/>
    <lineage>
        <taxon>Bacteria</taxon>
        <taxon>Pseudomonadati</taxon>
        <taxon>Pseudomonadota</taxon>
        <taxon>Gammaproteobacteria</taxon>
        <taxon>Pseudomonadales</taxon>
        <taxon>Pseudomonadaceae</taxon>
        <taxon>Pseudomonas</taxon>
    </lineage>
</organism>
<dbReference type="OrthoDB" id="6871016at2"/>
<dbReference type="Proteomes" id="UP000078354">
    <property type="component" value="Chromosome"/>
</dbReference>
<evidence type="ECO:0000313" key="2">
    <source>
        <dbReference type="EMBL" id="ANJ56368.1"/>
    </source>
</evidence>
<evidence type="ECO:0000256" key="1">
    <source>
        <dbReference type="SAM" id="MobiDB-lite"/>
    </source>
</evidence>
<accession>A0A191YUA7</accession>
<dbReference type="AlphaFoldDB" id="A0A191YUA7"/>
<feature type="compositionally biased region" description="Basic and acidic residues" evidence="1">
    <location>
        <begin position="19"/>
        <end position="35"/>
    </location>
</feature>
<proteinExistence type="predicted"/>
<gene>
    <name evidence="2" type="ORF">PMA3_14950</name>
</gene>